<dbReference type="EMBL" id="CANTUO010000003">
    <property type="protein sequence ID" value="CAI5758860.1"/>
    <property type="molecule type" value="Genomic_DNA"/>
</dbReference>
<gene>
    <name evidence="2" type="ORF">CANVERA_P3372</name>
</gene>
<feature type="compositionally biased region" description="Low complexity" evidence="1">
    <location>
        <begin position="89"/>
        <end position="108"/>
    </location>
</feature>
<keyword evidence="3" id="KW-1185">Reference proteome</keyword>
<accession>A0A9W4TYW4</accession>
<name>A0A9W4TYW4_9ASCO</name>
<feature type="compositionally biased region" description="Polar residues" evidence="1">
    <location>
        <begin position="59"/>
        <end position="80"/>
    </location>
</feature>
<feature type="compositionally biased region" description="Low complexity" evidence="1">
    <location>
        <begin position="19"/>
        <end position="40"/>
    </location>
</feature>
<reference evidence="2" key="1">
    <citation type="submission" date="2022-12" db="EMBL/GenBank/DDBJ databases">
        <authorList>
            <person name="Brejova B."/>
        </authorList>
    </citation>
    <scope>NUCLEOTIDE SEQUENCE</scope>
</reference>
<protein>
    <submittedName>
        <fullName evidence="2">Uncharacterized protein</fullName>
    </submittedName>
</protein>
<dbReference type="Proteomes" id="UP001152885">
    <property type="component" value="Unassembled WGS sequence"/>
</dbReference>
<feature type="region of interest" description="Disordered" evidence="1">
    <location>
        <begin position="19"/>
        <end position="108"/>
    </location>
</feature>
<sequence>MFSKIIGVSYIKNKLSRINSSSDATNSNNTSSSSNINNTNNKKKRRRNSTSAEHIRVINRSQLTRANSIPSHLTLSSPHKSYSAIPKKSNSNSSSNSTSYSLPNSPNSVNKTFLISNIQEENEQDSQELDNDNESDNLYFKIDQSNYKFTNNTGPSLYSNNLLTPNDYVTIDINMDNNNSIYNFDNNSSTHTNITSNEPELDQLWSIIPNKLQNNDKKKVVKFV</sequence>
<evidence type="ECO:0000313" key="3">
    <source>
        <dbReference type="Proteomes" id="UP001152885"/>
    </source>
</evidence>
<evidence type="ECO:0000313" key="2">
    <source>
        <dbReference type="EMBL" id="CAI5758860.1"/>
    </source>
</evidence>
<comment type="caution">
    <text evidence="2">The sequence shown here is derived from an EMBL/GenBank/DDBJ whole genome shotgun (WGS) entry which is preliminary data.</text>
</comment>
<proteinExistence type="predicted"/>
<dbReference type="AlphaFoldDB" id="A0A9W4TYW4"/>
<organism evidence="2 3">
    <name type="scientific">Candida verbasci</name>
    <dbReference type="NCBI Taxonomy" id="1227364"/>
    <lineage>
        <taxon>Eukaryota</taxon>
        <taxon>Fungi</taxon>
        <taxon>Dikarya</taxon>
        <taxon>Ascomycota</taxon>
        <taxon>Saccharomycotina</taxon>
        <taxon>Pichiomycetes</taxon>
        <taxon>Debaryomycetaceae</taxon>
        <taxon>Candida/Lodderomyces clade</taxon>
        <taxon>Candida</taxon>
    </lineage>
</organism>
<evidence type="ECO:0000256" key="1">
    <source>
        <dbReference type="SAM" id="MobiDB-lite"/>
    </source>
</evidence>